<proteinExistence type="predicted"/>
<dbReference type="EMBL" id="LR134162">
    <property type="protein sequence ID" value="VEB03881.1"/>
    <property type="molecule type" value="Genomic_DNA"/>
</dbReference>
<name>A0A3S4IRP7_KLEPN</name>
<reference evidence="5 6" key="1">
    <citation type="submission" date="2018-12" db="EMBL/GenBank/DDBJ databases">
        <authorList>
            <consortium name="Pathogen Informatics"/>
        </authorList>
    </citation>
    <scope>NUCLEOTIDE SEQUENCE [LARGE SCALE GENOMIC DNA]</scope>
    <source>
        <strain evidence="5 6">NCTC13635</strain>
    </source>
</reference>
<evidence type="ECO:0000256" key="2">
    <source>
        <dbReference type="ARBA" id="ARBA00022737"/>
    </source>
</evidence>
<keyword evidence="1" id="KW-0732">Signal</keyword>
<keyword evidence="2" id="KW-0677">Repeat</keyword>
<dbReference type="Proteomes" id="UP000282433">
    <property type="component" value="Chromosome"/>
</dbReference>
<dbReference type="Pfam" id="PF05420">
    <property type="entry name" value="BCSC_C"/>
    <property type="match status" value="1"/>
</dbReference>
<evidence type="ECO:0000256" key="1">
    <source>
        <dbReference type="ARBA" id="ARBA00022729"/>
    </source>
</evidence>
<evidence type="ECO:0000313" key="6">
    <source>
        <dbReference type="Proteomes" id="UP000282433"/>
    </source>
</evidence>
<gene>
    <name evidence="5" type="primary">bcsC_4</name>
    <name evidence="5" type="ORF">NCTC13635_03990</name>
</gene>
<organism evidence="5 6">
    <name type="scientific">Klebsiella pneumoniae</name>
    <dbReference type="NCBI Taxonomy" id="573"/>
    <lineage>
        <taxon>Bacteria</taxon>
        <taxon>Pseudomonadati</taxon>
        <taxon>Pseudomonadota</taxon>
        <taxon>Gammaproteobacteria</taxon>
        <taxon>Enterobacterales</taxon>
        <taxon>Enterobacteriaceae</taxon>
        <taxon>Klebsiella/Raoultella group</taxon>
        <taxon>Klebsiella</taxon>
        <taxon>Klebsiella pneumoniae complex</taxon>
    </lineage>
</organism>
<dbReference type="GO" id="GO:0030244">
    <property type="term" value="P:cellulose biosynthetic process"/>
    <property type="evidence" value="ECO:0007669"/>
    <property type="project" value="InterPro"/>
</dbReference>
<dbReference type="GO" id="GO:0019867">
    <property type="term" value="C:outer membrane"/>
    <property type="evidence" value="ECO:0007669"/>
    <property type="project" value="InterPro"/>
</dbReference>
<evidence type="ECO:0000313" key="5">
    <source>
        <dbReference type="EMBL" id="VEB03881.1"/>
    </source>
</evidence>
<dbReference type="AlphaFoldDB" id="A0A3S4IRP7"/>
<accession>A0A3S4IRP7</accession>
<keyword evidence="3" id="KW-0802">TPR repeat</keyword>
<sequence length="482" mass="52786">MALARAGLGDTADAQRIFNQIVPQAKAQPPSMESALVLRDAARFATQSGAPQQALTHYREAMVASGITPAQPQDNDTFTRLTRNDSHDDWLKRGIRSDAADLYRQQDLNVTLEHDFWGSSGTGGYSDLKAHTTMLQVDAPLADGRMFFRTDLVNMDAGSFSTHSDGSYSPSWGTCGEIACTSGSKNQTDSGASVAVGWKNDTWSGDIGTTPMGFNVVDVVGGLSYSSDVGPVGYTVNVHRRPISSSLLSFGGQKDSSSHTGATWGGVRADGGGLSLSYDRGEAHGIWSSLGADSLTGKNVADNWRVRWMTGYYYKVINENNRRVTVGLNNMIWHYDKDLSGYTLGQGGYYSPQEYLSFAVPVTWRQRTENWSWELGGSVSWSHSRTQTQARYPLLNLIPSDYRQRASELTEEGSSSHGFGYTARALVERRVTSNWFVGAAVDIQQAKDYTPSHALLYVRYSAAGWQGDLDMPPQPLVPYADW</sequence>
<feature type="domain" description="Cellulose synthase operon C C-terminal" evidence="4">
    <location>
        <begin position="126"/>
        <end position="461"/>
    </location>
</feature>
<evidence type="ECO:0000256" key="3">
    <source>
        <dbReference type="ARBA" id="ARBA00022803"/>
    </source>
</evidence>
<dbReference type="NCBIfam" id="NF008520">
    <property type="entry name" value="PRK11447.1"/>
    <property type="match status" value="1"/>
</dbReference>
<evidence type="ECO:0000259" key="4">
    <source>
        <dbReference type="Pfam" id="PF05420"/>
    </source>
</evidence>
<dbReference type="InterPro" id="IPR008410">
    <property type="entry name" value="BCSC_C"/>
</dbReference>
<protein>
    <submittedName>
        <fullName evidence="5">Cellulose synthase operon protein C</fullName>
    </submittedName>
</protein>